<dbReference type="PROSITE" id="PS50222">
    <property type="entry name" value="EF_HAND_2"/>
    <property type="match status" value="1"/>
</dbReference>
<dbReference type="InterPro" id="IPR018247">
    <property type="entry name" value="EF_Hand_1_Ca_BS"/>
</dbReference>
<evidence type="ECO:0000256" key="10">
    <source>
        <dbReference type="ARBA" id="ARBA00022989"/>
    </source>
</evidence>
<evidence type="ECO:0000256" key="7">
    <source>
        <dbReference type="ARBA" id="ARBA00022673"/>
    </source>
</evidence>
<evidence type="ECO:0000256" key="15">
    <source>
        <dbReference type="ARBA" id="ARBA00023180"/>
    </source>
</evidence>
<feature type="compositionally biased region" description="Polar residues" evidence="21">
    <location>
        <begin position="720"/>
        <end position="730"/>
    </location>
</feature>
<evidence type="ECO:0000256" key="13">
    <source>
        <dbReference type="ARBA" id="ARBA00023136"/>
    </source>
</evidence>
<feature type="binding site" evidence="19">
    <location>
        <position position="651"/>
    </location>
    <ligand>
        <name>Ca(2+)</name>
        <dbReference type="ChEBI" id="CHEBI:29108"/>
        <label>2</label>
    </ligand>
</feature>
<dbReference type="SUPFAM" id="SSF47473">
    <property type="entry name" value="EF-hand"/>
    <property type="match status" value="1"/>
</dbReference>
<feature type="region of interest" description="Disordered" evidence="21">
    <location>
        <begin position="1"/>
        <end position="42"/>
    </location>
</feature>
<evidence type="ECO:0000313" key="23">
    <source>
        <dbReference type="EMBL" id="EKC21427.1"/>
    </source>
</evidence>
<evidence type="ECO:0000256" key="2">
    <source>
        <dbReference type="ARBA" id="ARBA00004541"/>
    </source>
</evidence>
<dbReference type="InterPro" id="IPR046791">
    <property type="entry name" value="Polycystin_dom"/>
</dbReference>
<evidence type="ECO:0000256" key="14">
    <source>
        <dbReference type="ARBA" id="ARBA00023157"/>
    </source>
</evidence>
<feature type="binding site" evidence="19">
    <location>
        <position position="662"/>
    </location>
    <ligand>
        <name>Ca(2+)</name>
        <dbReference type="ChEBI" id="CHEBI:29108"/>
        <label>2</label>
    </ligand>
</feature>
<keyword evidence="16" id="KW-0966">Cell projection</keyword>
<feature type="disulfide bond" evidence="20">
    <location>
        <begin position="213"/>
        <end position="226"/>
    </location>
</feature>
<dbReference type="InterPro" id="IPR003915">
    <property type="entry name" value="PKD_2"/>
</dbReference>
<dbReference type="GO" id="GO:0005509">
    <property type="term" value="F:calcium ion binding"/>
    <property type="evidence" value="ECO:0007669"/>
    <property type="project" value="InterPro"/>
</dbReference>
<protein>
    <submittedName>
        <fullName evidence="23">Polycystin-2</fullName>
    </submittedName>
</protein>
<evidence type="ECO:0000256" key="20">
    <source>
        <dbReference type="PIRSR" id="PIRSR603915-2"/>
    </source>
</evidence>
<dbReference type="HOGENOM" id="CLU_012097_0_0_1"/>
<dbReference type="SMART" id="SM00054">
    <property type="entry name" value="EFh"/>
    <property type="match status" value="2"/>
</dbReference>
<dbReference type="GO" id="GO:0005262">
    <property type="term" value="F:calcium channel activity"/>
    <property type="evidence" value="ECO:0007669"/>
    <property type="project" value="UniProtKB-KW"/>
</dbReference>
<comment type="similarity">
    <text evidence="4">Belongs to the polycystin family.</text>
</comment>
<dbReference type="Gene3D" id="1.10.287.70">
    <property type="match status" value="1"/>
</dbReference>
<feature type="region of interest" description="Disordered" evidence="21">
    <location>
        <begin position="681"/>
        <end position="730"/>
    </location>
</feature>
<dbReference type="SUPFAM" id="SSF81324">
    <property type="entry name" value="Voltage-gated potassium channels"/>
    <property type="match status" value="1"/>
</dbReference>
<dbReference type="FunFam" id="1.10.287.70:FF:000055">
    <property type="entry name" value="Polycystic kidney disease 2-like 1"/>
    <property type="match status" value="1"/>
</dbReference>
<dbReference type="Pfam" id="PF08016">
    <property type="entry name" value="PKD_channel"/>
    <property type="match status" value="1"/>
</dbReference>
<evidence type="ECO:0000256" key="11">
    <source>
        <dbReference type="ARBA" id="ARBA00023054"/>
    </source>
</evidence>
<dbReference type="AlphaFoldDB" id="K1PC79"/>
<feature type="transmembrane region" description="Helical" evidence="22">
    <location>
        <begin position="543"/>
        <end position="564"/>
    </location>
</feature>
<keyword evidence="19" id="KW-0479">Metal-binding</keyword>
<keyword evidence="14" id="KW-1015">Disulfide bond</keyword>
<dbReference type="EMBL" id="JH819406">
    <property type="protein sequence ID" value="EKC21427.1"/>
    <property type="molecule type" value="Genomic_DNA"/>
</dbReference>
<feature type="transmembrane region" description="Helical" evidence="22">
    <location>
        <begin position="107"/>
        <end position="132"/>
    </location>
</feature>
<reference evidence="23" key="1">
    <citation type="journal article" date="2012" name="Nature">
        <title>The oyster genome reveals stress adaptation and complexity of shell formation.</title>
        <authorList>
            <person name="Zhang G."/>
            <person name="Fang X."/>
            <person name="Guo X."/>
            <person name="Li L."/>
            <person name="Luo R."/>
            <person name="Xu F."/>
            <person name="Yang P."/>
            <person name="Zhang L."/>
            <person name="Wang X."/>
            <person name="Qi H."/>
            <person name="Xiong Z."/>
            <person name="Que H."/>
            <person name="Xie Y."/>
            <person name="Holland P.W."/>
            <person name="Paps J."/>
            <person name="Zhu Y."/>
            <person name="Wu F."/>
            <person name="Chen Y."/>
            <person name="Wang J."/>
            <person name="Peng C."/>
            <person name="Meng J."/>
            <person name="Yang L."/>
            <person name="Liu J."/>
            <person name="Wen B."/>
            <person name="Zhang N."/>
            <person name="Huang Z."/>
            <person name="Zhu Q."/>
            <person name="Feng Y."/>
            <person name="Mount A."/>
            <person name="Hedgecock D."/>
            <person name="Xu Z."/>
            <person name="Liu Y."/>
            <person name="Domazet-Loso T."/>
            <person name="Du Y."/>
            <person name="Sun X."/>
            <person name="Zhang S."/>
            <person name="Liu B."/>
            <person name="Cheng P."/>
            <person name="Jiang X."/>
            <person name="Li J."/>
            <person name="Fan D."/>
            <person name="Wang W."/>
            <person name="Fu W."/>
            <person name="Wang T."/>
            <person name="Wang B."/>
            <person name="Zhang J."/>
            <person name="Peng Z."/>
            <person name="Li Y."/>
            <person name="Li N."/>
            <person name="Wang J."/>
            <person name="Chen M."/>
            <person name="He Y."/>
            <person name="Tan F."/>
            <person name="Song X."/>
            <person name="Zheng Q."/>
            <person name="Huang R."/>
            <person name="Yang H."/>
            <person name="Du X."/>
            <person name="Chen L."/>
            <person name="Yang M."/>
            <person name="Gaffney P.M."/>
            <person name="Wang S."/>
            <person name="Luo L."/>
            <person name="She Z."/>
            <person name="Ming Y."/>
            <person name="Huang W."/>
            <person name="Zhang S."/>
            <person name="Huang B."/>
            <person name="Zhang Y."/>
            <person name="Qu T."/>
            <person name="Ni P."/>
            <person name="Miao G."/>
            <person name="Wang J."/>
            <person name="Wang Q."/>
            <person name="Steinberg C.E."/>
            <person name="Wang H."/>
            <person name="Li N."/>
            <person name="Qian L."/>
            <person name="Zhang G."/>
            <person name="Li Y."/>
            <person name="Yang H."/>
            <person name="Liu X."/>
            <person name="Wang J."/>
            <person name="Yin Y."/>
            <person name="Wang J."/>
        </authorList>
    </citation>
    <scope>NUCLEOTIDE SEQUENCE [LARGE SCALE GENOMIC DNA]</scope>
    <source>
        <strain evidence="23">05x7-T-G4-1.051#20</strain>
    </source>
</reference>
<feature type="transmembrane region" description="Helical" evidence="22">
    <location>
        <begin position="354"/>
        <end position="372"/>
    </location>
</feature>
<keyword evidence="13 22" id="KW-0472">Membrane</keyword>
<feature type="compositionally biased region" description="Acidic residues" evidence="21">
    <location>
        <begin position="704"/>
        <end position="716"/>
    </location>
</feature>
<dbReference type="PANTHER" id="PTHR10877:SF183">
    <property type="entry name" value="AT14535P-RELATED"/>
    <property type="match status" value="1"/>
</dbReference>
<organism evidence="23">
    <name type="scientific">Magallana gigas</name>
    <name type="common">Pacific oyster</name>
    <name type="synonym">Crassostrea gigas</name>
    <dbReference type="NCBI Taxonomy" id="29159"/>
    <lineage>
        <taxon>Eukaryota</taxon>
        <taxon>Metazoa</taxon>
        <taxon>Spiralia</taxon>
        <taxon>Lophotrochozoa</taxon>
        <taxon>Mollusca</taxon>
        <taxon>Bivalvia</taxon>
        <taxon>Autobranchia</taxon>
        <taxon>Pteriomorphia</taxon>
        <taxon>Ostreida</taxon>
        <taxon>Ostreoidea</taxon>
        <taxon>Ostreidae</taxon>
        <taxon>Magallana</taxon>
    </lineage>
</organism>
<keyword evidence="6" id="KW-1003">Cell membrane</keyword>
<evidence type="ECO:0000256" key="18">
    <source>
        <dbReference type="ARBA" id="ARBA00023329"/>
    </source>
</evidence>
<feature type="binding site" evidence="19">
    <location>
        <position position="655"/>
    </location>
    <ligand>
        <name>Ca(2+)</name>
        <dbReference type="ChEBI" id="CHEBI:29108"/>
        <label>2</label>
    </ligand>
</feature>
<dbReference type="InterPro" id="IPR002048">
    <property type="entry name" value="EF_hand_dom"/>
</dbReference>
<dbReference type="GO" id="GO:0005886">
    <property type="term" value="C:plasma membrane"/>
    <property type="evidence" value="ECO:0007669"/>
    <property type="project" value="UniProtKB-SubCell"/>
</dbReference>
<proteinExistence type="inferred from homology"/>
<evidence type="ECO:0000256" key="22">
    <source>
        <dbReference type="SAM" id="Phobius"/>
    </source>
</evidence>
<evidence type="ECO:0000256" key="16">
    <source>
        <dbReference type="ARBA" id="ARBA00023273"/>
    </source>
</evidence>
<dbReference type="InterPro" id="IPR011992">
    <property type="entry name" value="EF-hand-dom_pair"/>
</dbReference>
<keyword evidence="19" id="KW-0109">Calcium transport</keyword>
<dbReference type="PRINTS" id="PR01433">
    <property type="entry name" value="POLYCYSTIN2"/>
</dbReference>
<dbReference type="InParanoid" id="K1PC79"/>
<keyword evidence="8 22" id="KW-0812">Transmembrane</keyword>
<evidence type="ECO:0000256" key="17">
    <source>
        <dbReference type="ARBA" id="ARBA00023303"/>
    </source>
</evidence>
<evidence type="ECO:0000256" key="5">
    <source>
        <dbReference type="ARBA" id="ARBA00022448"/>
    </source>
</evidence>
<dbReference type="FunFam" id="1.20.5.340:FF:000020">
    <property type="entry name" value="polycystin-2 isoform X1"/>
    <property type="match status" value="1"/>
</dbReference>
<evidence type="ECO:0000256" key="12">
    <source>
        <dbReference type="ARBA" id="ARBA00023065"/>
    </source>
</evidence>
<gene>
    <name evidence="23" type="ORF">CGI_10003936</name>
</gene>
<dbReference type="PROSITE" id="PS00018">
    <property type="entry name" value="EF_HAND_1"/>
    <property type="match status" value="1"/>
</dbReference>
<dbReference type="CDD" id="cd00051">
    <property type="entry name" value="EFh"/>
    <property type="match status" value="1"/>
</dbReference>
<dbReference type="Gene3D" id="1.10.238.10">
    <property type="entry name" value="EF-hand"/>
    <property type="match status" value="1"/>
</dbReference>
<dbReference type="GO" id="GO:0031410">
    <property type="term" value="C:cytoplasmic vesicle"/>
    <property type="evidence" value="ECO:0007669"/>
    <property type="project" value="UniProtKB-SubCell"/>
</dbReference>
<keyword evidence="9 19" id="KW-0106">Calcium</keyword>
<sequence length="862" mass="98922">MTSRDNRPTSAQSRTAWGTDMDSGYGRPDNQFEFGPRDDPDLPVAMENDIYMDRDKGKNEVAPTKPTENQGCFTKFRKGVRSLWATRQTEETKGNRELHVKTTLRELIIYLVFLIILCVVTFGMTSTTMYYYTKVMSDLFLDTTHESGGTFRTITNVDDFWKFARGPLIKGLHWETWYNNEPLPPSEQGYIYYENKLLGLPRLRQLRVSSNSCVVHENFKDVIRECYDSYSANLEDKTTTANADNYTAFAYKTEEELDGSSHEATIATYSGAGYVQNLGKTQNESLEVITYLFNKLWITRGTRVLFVDFTVYNANINLFCAIRLIVEFPATGGAIPSWDFRTVKLIRYVTIKDYFIMACELIFALFIAYYIVEEALEIKKHKLSYFKSLWNILDLTVIIIALLCIAFDIYRTVEVDNKLSELISHPDQYADFEFLSYWQTRFDNAIAIAVFFAWVKIFKYISFNKTMTQLSSTLGRCAKDLLGFAVMFFIIFLAFTQLGYLLFGTQVKDFSNFGNSFFTLFRIILGDFDFHQLEAANRYLGPIFFMLFVFFVFFVLINMFLAIINDTYSEVKGDMANQMNEFEMTDYFKRGYQKMVDKLNLKRDKIQDIHETLKHADINGDDKLDFDEWRQDLKTRGYADGEIEALFAKYDIDGDRVLDKDEQIRMQEDLNNQKAALNKEYDELEKTGNRPGTARRASSRISENDDSGDESSEMDENGSKSTRSGRGSNGVSYEEFTVLSRRVDRMEHSIGSIVSKIDAVLVKLEAMEKAKLKRRETMGKILDSITETDGSNSDEIKREQMEKLVREELERWDSETSFSPSGRGASPSSGSSARGVRARSRPGSGQHGSSYSDTIADGIVTE</sequence>
<dbReference type="InterPro" id="IPR051223">
    <property type="entry name" value="Polycystin"/>
</dbReference>
<evidence type="ECO:0000256" key="19">
    <source>
        <dbReference type="PIRSR" id="PIRSR603915-1"/>
    </source>
</evidence>
<name>K1PC79_MAGGI</name>
<feature type="transmembrane region" description="Helical" evidence="22">
    <location>
        <begin position="481"/>
        <end position="503"/>
    </location>
</feature>
<dbReference type="PANTHER" id="PTHR10877">
    <property type="entry name" value="POLYCYSTIN FAMILY MEMBER"/>
    <property type="match status" value="1"/>
</dbReference>
<comment type="subcellular location">
    <subcellularLocation>
        <location evidence="3">Cell membrane</location>
        <topology evidence="3">Multi-pass membrane protein</topology>
    </subcellularLocation>
    <subcellularLocation>
        <location evidence="1">Cell projection</location>
        <location evidence="1">Cilium</location>
    </subcellularLocation>
    <subcellularLocation>
        <location evidence="2">Cytoplasmic vesicle</location>
    </subcellularLocation>
</comment>
<evidence type="ECO:0000256" key="9">
    <source>
        <dbReference type="ARBA" id="ARBA00022837"/>
    </source>
</evidence>
<dbReference type="Pfam" id="PF20519">
    <property type="entry name" value="Polycystin_dom"/>
    <property type="match status" value="1"/>
</dbReference>
<dbReference type="Gene3D" id="1.20.5.340">
    <property type="match status" value="1"/>
</dbReference>
<feature type="binding site" evidence="19">
    <location>
        <position position="653"/>
    </location>
    <ligand>
        <name>Ca(2+)</name>
        <dbReference type="ChEBI" id="CHEBI:29108"/>
        <label>2</label>
    </ligand>
</feature>
<evidence type="ECO:0000256" key="1">
    <source>
        <dbReference type="ARBA" id="ARBA00004138"/>
    </source>
</evidence>
<feature type="compositionally biased region" description="Low complexity" evidence="21">
    <location>
        <begin position="819"/>
        <end position="835"/>
    </location>
</feature>
<feature type="transmembrane region" description="Helical" evidence="22">
    <location>
        <begin position="392"/>
        <end position="410"/>
    </location>
</feature>
<keyword evidence="12 19" id="KW-0406">Ion transport</keyword>
<keyword evidence="15" id="KW-0325">Glycoprotein</keyword>
<evidence type="ECO:0000256" key="4">
    <source>
        <dbReference type="ARBA" id="ARBA00007200"/>
    </source>
</evidence>
<dbReference type="GO" id="GO:0005929">
    <property type="term" value="C:cilium"/>
    <property type="evidence" value="ECO:0007669"/>
    <property type="project" value="UniProtKB-SubCell"/>
</dbReference>
<evidence type="ECO:0000256" key="3">
    <source>
        <dbReference type="ARBA" id="ARBA00004651"/>
    </source>
</evidence>
<keyword evidence="10 22" id="KW-1133">Transmembrane helix</keyword>
<evidence type="ECO:0000256" key="6">
    <source>
        <dbReference type="ARBA" id="ARBA00022475"/>
    </source>
</evidence>
<keyword evidence="18" id="KW-0968">Cytoplasmic vesicle</keyword>
<feature type="region of interest" description="Disordered" evidence="21">
    <location>
        <begin position="807"/>
        <end position="862"/>
    </location>
</feature>
<accession>K1PC79</accession>
<keyword evidence="11" id="KW-0175">Coiled coil</keyword>
<evidence type="ECO:0000256" key="21">
    <source>
        <dbReference type="SAM" id="MobiDB-lite"/>
    </source>
</evidence>
<dbReference type="InterPro" id="IPR013122">
    <property type="entry name" value="PKD1_2_channel"/>
</dbReference>
<dbReference type="GO" id="GO:0050982">
    <property type="term" value="P:detection of mechanical stimulus"/>
    <property type="evidence" value="ECO:0007669"/>
    <property type="project" value="TreeGrafter"/>
</dbReference>
<feature type="transmembrane region" description="Helical" evidence="22">
    <location>
        <begin position="444"/>
        <end position="461"/>
    </location>
</feature>
<keyword evidence="17 19" id="KW-0407">Ion channel</keyword>
<evidence type="ECO:0000256" key="8">
    <source>
        <dbReference type="ARBA" id="ARBA00022692"/>
    </source>
</evidence>
<keyword evidence="7 19" id="KW-0107">Calcium channel</keyword>
<keyword evidence="5" id="KW-0813">Transport</keyword>